<name>A0A328WSH5_9FLAO</name>
<sequence>MRNIQFIIGLLFTLNCFAQQADTINIKNFKYILETTVEEDDINYKEIYAIYLINKYNGTKKKLEQIPKVEYKKNVPKEDFFMEHTFKISEKGLLFNRVNNFIHDEKKITTKQSSLYIVLKDGSLLESSSNEDGTDYKPYYDGDFRKYVQTRFQYIDEITDYLKMKKLNNLTLRVSFSIDENGKVVVDKIRNPTESEAINNHVITFFEKMDNWVPAKLNGKYEKAIMTMPISLYRY</sequence>
<gene>
    <name evidence="1" type="ORF">B0I10_11420</name>
</gene>
<dbReference type="AlphaFoldDB" id="A0A328WSH5"/>
<reference evidence="1 2" key="1">
    <citation type="submission" date="2018-06" db="EMBL/GenBank/DDBJ databases">
        <title>Genomic Encyclopedia of Type Strains, Phase III (KMG-III): the genomes of soil and plant-associated and newly described type strains.</title>
        <authorList>
            <person name="Whitman W."/>
        </authorList>
    </citation>
    <scope>NUCLEOTIDE SEQUENCE [LARGE SCALE GENOMIC DNA]</scope>
    <source>
        <strain evidence="1 2">CGMCC 1.12504</strain>
    </source>
</reference>
<comment type="caution">
    <text evidence="1">The sequence shown here is derived from an EMBL/GenBank/DDBJ whole genome shotgun (WGS) entry which is preliminary data.</text>
</comment>
<accession>A0A328WSH5</accession>
<keyword evidence="2" id="KW-1185">Reference proteome</keyword>
<protein>
    <recommendedName>
        <fullName evidence="3">TonB-like protein</fullName>
    </recommendedName>
</protein>
<organism evidence="1 2">
    <name type="scientific">Flavobacterium lacus</name>
    <dbReference type="NCBI Taxonomy" id="1353778"/>
    <lineage>
        <taxon>Bacteria</taxon>
        <taxon>Pseudomonadati</taxon>
        <taxon>Bacteroidota</taxon>
        <taxon>Flavobacteriia</taxon>
        <taxon>Flavobacteriales</taxon>
        <taxon>Flavobacteriaceae</taxon>
        <taxon>Flavobacterium</taxon>
    </lineage>
</organism>
<evidence type="ECO:0008006" key="3">
    <source>
        <dbReference type="Google" id="ProtNLM"/>
    </source>
</evidence>
<dbReference type="Proteomes" id="UP000249518">
    <property type="component" value="Unassembled WGS sequence"/>
</dbReference>
<dbReference type="OrthoDB" id="1352583at2"/>
<dbReference type="RefSeq" id="WP_146740357.1">
    <property type="nucleotide sequence ID" value="NZ_QLSV01000014.1"/>
</dbReference>
<evidence type="ECO:0000313" key="1">
    <source>
        <dbReference type="EMBL" id="RAR46804.1"/>
    </source>
</evidence>
<evidence type="ECO:0000313" key="2">
    <source>
        <dbReference type="Proteomes" id="UP000249518"/>
    </source>
</evidence>
<dbReference type="EMBL" id="QLSV01000014">
    <property type="protein sequence ID" value="RAR46804.1"/>
    <property type="molecule type" value="Genomic_DNA"/>
</dbReference>
<proteinExistence type="predicted"/>